<evidence type="ECO:0000256" key="7">
    <source>
        <dbReference type="ARBA" id="ARBA00022840"/>
    </source>
</evidence>
<feature type="transmembrane region" description="Helical" evidence="10">
    <location>
        <begin position="62"/>
        <end position="81"/>
    </location>
</feature>
<dbReference type="GO" id="GO:0016301">
    <property type="term" value="F:kinase activity"/>
    <property type="evidence" value="ECO:0007669"/>
    <property type="project" value="UniProtKB-KW"/>
</dbReference>
<dbReference type="EC" id="2.7.13.3" evidence="2"/>
<keyword evidence="6 12" id="KW-0418">Kinase</keyword>
<gene>
    <name evidence="12" type="ORF">RM590_03895</name>
</gene>
<evidence type="ECO:0000259" key="11">
    <source>
        <dbReference type="SMART" id="SM00387"/>
    </source>
</evidence>
<dbReference type="InterPro" id="IPR011712">
    <property type="entry name" value="Sig_transdc_His_kin_sub3_dim/P"/>
</dbReference>
<dbReference type="RefSeq" id="WP_311702935.1">
    <property type="nucleotide sequence ID" value="NZ_JAVREL010000002.1"/>
</dbReference>
<keyword evidence="3" id="KW-0597">Phosphoprotein</keyword>
<dbReference type="SUPFAM" id="SSF55874">
    <property type="entry name" value="ATPase domain of HSP90 chaperone/DNA topoisomerase II/histidine kinase"/>
    <property type="match status" value="1"/>
</dbReference>
<feature type="region of interest" description="Disordered" evidence="9">
    <location>
        <begin position="289"/>
        <end position="312"/>
    </location>
</feature>
<dbReference type="InterPro" id="IPR003594">
    <property type="entry name" value="HATPase_dom"/>
</dbReference>
<evidence type="ECO:0000256" key="4">
    <source>
        <dbReference type="ARBA" id="ARBA00022679"/>
    </source>
</evidence>
<dbReference type="Pfam" id="PF02518">
    <property type="entry name" value="HATPase_c"/>
    <property type="match status" value="1"/>
</dbReference>
<keyword evidence="10" id="KW-0472">Membrane</keyword>
<evidence type="ECO:0000256" key="2">
    <source>
        <dbReference type="ARBA" id="ARBA00012438"/>
    </source>
</evidence>
<dbReference type="SMART" id="SM00387">
    <property type="entry name" value="HATPase_c"/>
    <property type="match status" value="1"/>
</dbReference>
<keyword evidence="13" id="KW-1185">Reference proteome</keyword>
<keyword evidence="8" id="KW-0902">Two-component regulatory system</keyword>
<dbReference type="Proteomes" id="UP001183246">
    <property type="component" value="Unassembled WGS sequence"/>
</dbReference>
<evidence type="ECO:0000313" key="12">
    <source>
        <dbReference type="EMBL" id="MDT0341787.1"/>
    </source>
</evidence>
<dbReference type="Gene3D" id="3.30.565.10">
    <property type="entry name" value="Histidine kinase-like ATPase, C-terminal domain"/>
    <property type="match status" value="1"/>
</dbReference>
<dbReference type="InterPro" id="IPR036890">
    <property type="entry name" value="HATPase_C_sf"/>
</dbReference>
<accession>A0ABU2MK20</accession>
<comment type="catalytic activity">
    <reaction evidence="1">
        <text>ATP + protein L-histidine = ADP + protein N-phospho-L-histidine.</text>
        <dbReference type="EC" id="2.7.13.3"/>
    </reaction>
</comment>
<reference evidence="13" key="1">
    <citation type="submission" date="2023-07" db="EMBL/GenBank/DDBJ databases">
        <title>30 novel species of actinomycetes from the DSMZ collection.</title>
        <authorList>
            <person name="Nouioui I."/>
        </authorList>
    </citation>
    <scope>NUCLEOTIDE SEQUENCE [LARGE SCALE GENOMIC DNA]</scope>
    <source>
        <strain evidence="13">DSM 44938</strain>
    </source>
</reference>
<feature type="transmembrane region" description="Helical" evidence="10">
    <location>
        <begin position="87"/>
        <end position="105"/>
    </location>
</feature>
<keyword evidence="10" id="KW-0812">Transmembrane</keyword>
<evidence type="ECO:0000256" key="6">
    <source>
        <dbReference type="ARBA" id="ARBA00022777"/>
    </source>
</evidence>
<keyword evidence="7" id="KW-0067">ATP-binding</keyword>
<evidence type="ECO:0000256" key="10">
    <source>
        <dbReference type="SAM" id="Phobius"/>
    </source>
</evidence>
<dbReference type="PANTHER" id="PTHR24421:SF10">
    <property type="entry name" value="NITRATE_NITRITE SENSOR PROTEIN NARQ"/>
    <property type="match status" value="1"/>
</dbReference>
<feature type="transmembrane region" description="Helical" evidence="10">
    <location>
        <begin position="20"/>
        <end position="50"/>
    </location>
</feature>
<evidence type="ECO:0000256" key="1">
    <source>
        <dbReference type="ARBA" id="ARBA00000085"/>
    </source>
</evidence>
<dbReference type="EMBL" id="JAVREL010000002">
    <property type="protein sequence ID" value="MDT0341787.1"/>
    <property type="molecule type" value="Genomic_DNA"/>
</dbReference>
<comment type="caution">
    <text evidence="12">The sequence shown here is derived from an EMBL/GenBank/DDBJ whole genome shotgun (WGS) entry which is preliminary data.</text>
</comment>
<feature type="transmembrane region" description="Helical" evidence="10">
    <location>
        <begin position="374"/>
        <end position="398"/>
    </location>
</feature>
<evidence type="ECO:0000256" key="8">
    <source>
        <dbReference type="ARBA" id="ARBA00023012"/>
    </source>
</evidence>
<name>A0ABU2MK20_9ACTN</name>
<dbReference type="PANTHER" id="PTHR24421">
    <property type="entry name" value="NITRATE/NITRITE SENSOR PROTEIN NARX-RELATED"/>
    <property type="match status" value="1"/>
</dbReference>
<dbReference type="InterPro" id="IPR050482">
    <property type="entry name" value="Sensor_HK_TwoCompSys"/>
</dbReference>
<sequence>MKYRFPRPSLNVPDGSPLLALAAGISLLPLVEGVGYGTPGVPAIVLSLFAGRRMARLRHAQVVFAGAAVAGLLTAVALGGLGGWVTLWISVLLVQFGTVLLPWWAGSWWRQRAELVRAGWERADQLQREKVLAAEQARLRERARIAQDMHDSLGHELSLMALMAGGLELDPGLDEAHRETVARLRSGAVAATDRLHEIIGLLGEASPGAGAVEPAGESIVALVRRAQSSGVPVVLEESGGPPEEAEDWWSPATRHAAARRVVQESLTNAVKHAPGARITVRVRRSAEETVVSVTNGPPPSPSGGAARSGRSGTGLISLDERVRLAGGTLTAGPGEDGFEVVARLPRVPPPAAPDQVPDAPGELRQAQGRARRHLLRASAVPLGVGGVLVVVLIGLYVYTVLTTSLEPSDFERLRPGQPRAEFADVLPQSVENPSPLLEEPPVPPGAACEYYRADDNVLDLSESMYRLCFEDEVLVAKDTLSRR</sequence>
<organism evidence="12 13">
    <name type="scientific">Streptomyces litchfieldiae</name>
    <dbReference type="NCBI Taxonomy" id="3075543"/>
    <lineage>
        <taxon>Bacteria</taxon>
        <taxon>Bacillati</taxon>
        <taxon>Actinomycetota</taxon>
        <taxon>Actinomycetes</taxon>
        <taxon>Kitasatosporales</taxon>
        <taxon>Streptomycetaceae</taxon>
        <taxon>Streptomyces</taxon>
    </lineage>
</organism>
<keyword evidence="4" id="KW-0808">Transferase</keyword>
<dbReference type="CDD" id="cd16917">
    <property type="entry name" value="HATPase_UhpB-NarQ-NarX-like"/>
    <property type="match status" value="1"/>
</dbReference>
<proteinExistence type="predicted"/>
<feature type="domain" description="Histidine kinase/HSP90-like ATPase" evidence="11">
    <location>
        <begin position="253"/>
        <end position="348"/>
    </location>
</feature>
<evidence type="ECO:0000313" key="13">
    <source>
        <dbReference type="Proteomes" id="UP001183246"/>
    </source>
</evidence>
<evidence type="ECO:0000256" key="3">
    <source>
        <dbReference type="ARBA" id="ARBA00022553"/>
    </source>
</evidence>
<evidence type="ECO:0000256" key="5">
    <source>
        <dbReference type="ARBA" id="ARBA00022741"/>
    </source>
</evidence>
<protein>
    <recommendedName>
        <fullName evidence="2">histidine kinase</fullName>
        <ecNumber evidence="2">2.7.13.3</ecNumber>
    </recommendedName>
</protein>
<dbReference type="Pfam" id="PF07730">
    <property type="entry name" value="HisKA_3"/>
    <property type="match status" value="1"/>
</dbReference>
<keyword evidence="5" id="KW-0547">Nucleotide-binding</keyword>
<dbReference type="Gene3D" id="1.20.5.1930">
    <property type="match status" value="1"/>
</dbReference>
<evidence type="ECO:0000256" key="9">
    <source>
        <dbReference type="SAM" id="MobiDB-lite"/>
    </source>
</evidence>
<keyword evidence="10" id="KW-1133">Transmembrane helix</keyword>